<sequence>MPELKLPTEDELTRRNAYLQFDWSPLIDLDGPGPFYTALSIIGPEGYFYNGYSHNYPPSASTGADDVPASDSDDIMPNAGNEEQGRTGAHVDDEDELTQAIGGLQVADEDRVAGRSRERETADMHVDDDEDDDPEYLEIMRNIRRDNSPSSPSPSQDENSTYKMLLRYIESKGRTPDPFFTNIHDEDPDPSATVEQQLLQSLRDPHNQCITLFPVRYRSRVAAWAFKLMGQAEPQDPKQHRDNDMSPAVPSLDGSNSQERGHSEIDDYDPLHHLLNYIIEYSDAEGAVAAYEDVAFACKGEPEIPRDFKAYLEKRKPRIYVTSEKLGSLYMECYLPEPVLRVDGEVVSEAEVVAGRDSTTSLPYKHEDTLNMSLVIPHSPSDASLPSPMSISPAKYGASLPPSIYNHLYTDSTSSFTYPTSPAPLSVF</sequence>
<evidence type="ECO:0000313" key="3">
    <source>
        <dbReference type="Proteomes" id="UP000308730"/>
    </source>
</evidence>
<dbReference type="OrthoDB" id="2758695at2759"/>
<reference evidence="2 3" key="1">
    <citation type="submission" date="2019-02" db="EMBL/GenBank/DDBJ databases">
        <title>Genome sequencing of the rare red list fungi Antrodiella citrinella (Flaviporus citrinellus).</title>
        <authorList>
            <person name="Buettner E."/>
            <person name="Kellner H."/>
        </authorList>
    </citation>
    <scope>NUCLEOTIDE SEQUENCE [LARGE SCALE GENOMIC DNA]</scope>
    <source>
        <strain evidence="2 3">DSM 108506</strain>
    </source>
</reference>
<gene>
    <name evidence="2" type="ORF">EUX98_g4979</name>
</gene>
<feature type="region of interest" description="Disordered" evidence="1">
    <location>
        <begin position="232"/>
        <end position="266"/>
    </location>
</feature>
<dbReference type="Proteomes" id="UP000308730">
    <property type="component" value="Unassembled WGS sequence"/>
</dbReference>
<feature type="compositionally biased region" description="Basic and acidic residues" evidence="1">
    <location>
        <begin position="108"/>
        <end position="125"/>
    </location>
</feature>
<feature type="compositionally biased region" description="Basic and acidic residues" evidence="1">
    <location>
        <begin position="235"/>
        <end position="244"/>
    </location>
</feature>
<organism evidence="2 3">
    <name type="scientific">Antrodiella citrinella</name>
    <dbReference type="NCBI Taxonomy" id="2447956"/>
    <lineage>
        <taxon>Eukaryota</taxon>
        <taxon>Fungi</taxon>
        <taxon>Dikarya</taxon>
        <taxon>Basidiomycota</taxon>
        <taxon>Agaricomycotina</taxon>
        <taxon>Agaricomycetes</taxon>
        <taxon>Polyporales</taxon>
        <taxon>Steccherinaceae</taxon>
        <taxon>Antrodiella</taxon>
    </lineage>
</organism>
<protein>
    <submittedName>
        <fullName evidence="2">Uncharacterized protein</fullName>
    </submittedName>
</protein>
<evidence type="ECO:0000256" key="1">
    <source>
        <dbReference type="SAM" id="MobiDB-lite"/>
    </source>
</evidence>
<keyword evidence="3" id="KW-1185">Reference proteome</keyword>
<dbReference type="EMBL" id="SGPM01000134">
    <property type="protein sequence ID" value="THH29209.1"/>
    <property type="molecule type" value="Genomic_DNA"/>
</dbReference>
<name>A0A4S4MSW0_9APHY</name>
<accession>A0A4S4MSW0</accession>
<dbReference type="AlphaFoldDB" id="A0A4S4MSW0"/>
<comment type="caution">
    <text evidence="2">The sequence shown here is derived from an EMBL/GenBank/DDBJ whole genome shotgun (WGS) entry which is preliminary data.</text>
</comment>
<evidence type="ECO:0000313" key="2">
    <source>
        <dbReference type="EMBL" id="THH29209.1"/>
    </source>
</evidence>
<proteinExistence type="predicted"/>
<feature type="region of interest" description="Disordered" evidence="1">
    <location>
        <begin position="56"/>
        <end position="134"/>
    </location>
</feature>